<dbReference type="EMBL" id="LNQE01001402">
    <property type="protein sequence ID" value="KUG18110.1"/>
    <property type="molecule type" value="Genomic_DNA"/>
</dbReference>
<dbReference type="AlphaFoldDB" id="A0A0W8FBG4"/>
<sequence length="43" mass="5188">MIKGLLKLFISLMAFTWLAKRLLRRRIQQEEETEEVSSDPWHS</sequence>
<comment type="caution">
    <text evidence="1">The sequence shown here is derived from an EMBL/GenBank/DDBJ whole genome shotgun (WGS) entry which is preliminary data.</text>
</comment>
<proteinExistence type="predicted"/>
<gene>
    <name evidence="1" type="ORF">ASZ90_012186</name>
</gene>
<protein>
    <submittedName>
        <fullName evidence="1">Uncharacterized protein</fullName>
    </submittedName>
</protein>
<organism evidence="1">
    <name type="scientific">hydrocarbon metagenome</name>
    <dbReference type="NCBI Taxonomy" id="938273"/>
    <lineage>
        <taxon>unclassified sequences</taxon>
        <taxon>metagenomes</taxon>
        <taxon>ecological metagenomes</taxon>
    </lineage>
</organism>
<evidence type="ECO:0000313" key="1">
    <source>
        <dbReference type="EMBL" id="KUG18110.1"/>
    </source>
</evidence>
<accession>A0A0W8FBG4</accession>
<reference evidence="1" key="1">
    <citation type="journal article" date="2015" name="Proc. Natl. Acad. Sci. U.S.A.">
        <title>Networks of energetic and metabolic interactions define dynamics in microbial communities.</title>
        <authorList>
            <person name="Embree M."/>
            <person name="Liu J.K."/>
            <person name="Al-Bassam M.M."/>
            <person name="Zengler K."/>
        </authorList>
    </citation>
    <scope>NUCLEOTIDE SEQUENCE</scope>
</reference>
<name>A0A0W8FBG4_9ZZZZ</name>